<evidence type="ECO:0000256" key="2">
    <source>
        <dbReference type="SAM" id="Phobius"/>
    </source>
</evidence>
<feature type="region of interest" description="Disordered" evidence="1">
    <location>
        <begin position="1"/>
        <end position="68"/>
    </location>
</feature>
<dbReference type="SMART" id="SM00014">
    <property type="entry name" value="acidPPc"/>
    <property type="match status" value="1"/>
</dbReference>
<name>A0A9Q9W8Y2_CYPCA</name>
<dbReference type="GO" id="GO:0005635">
    <property type="term" value="C:nuclear envelope"/>
    <property type="evidence" value="ECO:0007669"/>
    <property type="project" value="TreeGrafter"/>
</dbReference>
<reference evidence="4 5" key="1">
    <citation type="submission" date="2025-04" db="UniProtKB">
        <authorList>
            <consortium name="RefSeq"/>
        </authorList>
    </citation>
    <scope>IDENTIFICATION</scope>
    <source>
        <tissue evidence="4 5">Muscle</tissue>
    </source>
</reference>
<dbReference type="PANTHER" id="PTHR14969">
    <property type="entry name" value="SPHINGOSINE-1-PHOSPHATE PHOSPHOHYDROLASE"/>
    <property type="match status" value="1"/>
</dbReference>
<feature type="compositionally biased region" description="Low complexity" evidence="1">
    <location>
        <begin position="40"/>
        <end position="52"/>
    </location>
</feature>
<dbReference type="KEGG" id="ccar:109097678"/>
<sequence>MPLNPSRSRAKDRSGSSSVMGWPEFLSLNVPPRNNRAWRRSGQSRSQQNQQSENLPDPGESMKERREATRLPDEDCMLLNPSFRGIAINSLLAIDICLSKRLGVCVHTTSSWGSMRSAVTLLALTGHGITWICGTLVCLTQGNTLAGQEVLINLLIALILDVLTVAGVQKLVRRKGPWDISPGFLDCVALDTYSFPAAHASRAAMVSKFLLSHLVLAAPLRVLLVLWAVLVGLSRVLLGQHHLTDMACGFALGFLHFSLMETVWLSSGACQTLISIGTFSWGSVR</sequence>
<keyword evidence="2" id="KW-0472">Membrane</keyword>
<dbReference type="GeneID" id="109097678"/>
<feature type="transmembrane region" description="Helical" evidence="2">
    <location>
        <begin position="263"/>
        <end position="284"/>
    </location>
</feature>
<keyword evidence="2" id="KW-0812">Transmembrane</keyword>
<dbReference type="InterPro" id="IPR000326">
    <property type="entry name" value="PAP2/HPO"/>
</dbReference>
<dbReference type="OrthoDB" id="10266771at2759"/>
<evidence type="ECO:0000313" key="5">
    <source>
        <dbReference type="RefSeq" id="XP_042579015.1"/>
    </source>
</evidence>
<organism evidence="4">
    <name type="scientific">Cyprinus carpio</name>
    <name type="common">Common carp</name>
    <dbReference type="NCBI Taxonomy" id="7962"/>
    <lineage>
        <taxon>Eukaryota</taxon>
        <taxon>Metazoa</taxon>
        <taxon>Chordata</taxon>
        <taxon>Craniata</taxon>
        <taxon>Vertebrata</taxon>
        <taxon>Euteleostomi</taxon>
        <taxon>Actinopterygii</taxon>
        <taxon>Neopterygii</taxon>
        <taxon>Teleostei</taxon>
        <taxon>Ostariophysi</taxon>
        <taxon>Cypriniformes</taxon>
        <taxon>Cyprinidae</taxon>
        <taxon>Cyprininae</taxon>
        <taxon>Cyprinus</taxon>
    </lineage>
</organism>
<gene>
    <name evidence="4 5" type="primary">LOC109097678</name>
</gene>
<dbReference type="RefSeq" id="XP_042579014.1">
    <property type="nucleotide sequence ID" value="XM_042723080.1"/>
</dbReference>
<protein>
    <submittedName>
        <fullName evidence="4 5">Inactive phospholipid phosphatase 7 isoform X1</fullName>
    </submittedName>
</protein>
<dbReference type="RefSeq" id="XP_042579015.1">
    <property type="nucleotide sequence ID" value="XM_042723081.1"/>
</dbReference>
<feature type="domain" description="Phosphatidic acid phosphatase type 2/haloperoxidase" evidence="3">
    <location>
        <begin position="149"/>
        <end position="261"/>
    </location>
</feature>
<keyword evidence="2" id="KW-1133">Transmembrane helix</keyword>
<evidence type="ECO:0000256" key="1">
    <source>
        <dbReference type="SAM" id="MobiDB-lite"/>
    </source>
</evidence>
<feature type="transmembrane region" description="Helical" evidence="2">
    <location>
        <begin position="121"/>
        <end position="144"/>
    </location>
</feature>
<dbReference type="AlphaFoldDB" id="A0A9Q9W8Y2"/>
<dbReference type="PANTHER" id="PTHR14969:SF17">
    <property type="entry name" value="INACTIVE PHOSPHOLIPID PHOSPHATASE 7"/>
    <property type="match status" value="1"/>
</dbReference>
<accession>A0A9Q9W8Y2</accession>
<evidence type="ECO:0000313" key="4">
    <source>
        <dbReference type="RefSeq" id="XP_042579014.1"/>
    </source>
</evidence>
<proteinExistence type="predicted"/>
<dbReference type="CDD" id="cd03391">
    <property type="entry name" value="PAP2_containing_2_like"/>
    <property type="match status" value="1"/>
</dbReference>
<dbReference type="Pfam" id="PF01569">
    <property type="entry name" value="PAP2"/>
    <property type="match status" value="1"/>
</dbReference>
<dbReference type="GO" id="GO:0042392">
    <property type="term" value="F:sphingosine-1-phosphate phosphatase activity"/>
    <property type="evidence" value="ECO:0007669"/>
    <property type="project" value="TreeGrafter"/>
</dbReference>
<feature type="transmembrane region" description="Helical" evidence="2">
    <location>
        <begin position="150"/>
        <end position="168"/>
    </location>
</feature>
<dbReference type="Proteomes" id="UP001155660">
    <property type="component" value="Chromosome B5"/>
</dbReference>
<feature type="transmembrane region" description="Helical" evidence="2">
    <location>
        <begin position="209"/>
        <end position="230"/>
    </location>
</feature>
<evidence type="ECO:0000259" key="3">
    <source>
        <dbReference type="SMART" id="SM00014"/>
    </source>
</evidence>